<protein>
    <submittedName>
        <fullName evidence="1">Uncharacterized protein</fullName>
    </submittedName>
</protein>
<sequence>AADSGDKPRVFGIDSSEYKIETTHTKSEGLIINEFSTDNPLVSGPIGVLKVNLGFRVSTPCAVGCIVGAD</sequence>
<gene>
    <name evidence="1" type="ORF">S01H4_32846</name>
</gene>
<feature type="non-terminal residue" evidence="1">
    <location>
        <position position="1"/>
    </location>
</feature>
<dbReference type="EMBL" id="BART01017221">
    <property type="protein sequence ID" value="GAG75685.1"/>
    <property type="molecule type" value="Genomic_DNA"/>
</dbReference>
<dbReference type="AlphaFoldDB" id="X1A0R4"/>
<proteinExistence type="predicted"/>
<organism evidence="1">
    <name type="scientific">marine sediment metagenome</name>
    <dbReference type="NCBI Taxonomy" id="412755"/>
    <lineage>
        <taxon>unclassified sequences</taxon>
        <taxon>metagenomes</taxon>
        <taxon>ecological metagenomes</taxon>
    </lineage>
</organism>
<evidence type="ECO:0000313" key="1">
    <source>
        <dbReference type="EMBL" id="GAG75685.1"/>
    </source>
</evidence>
<accession>X1A0R4</accession>
<name>X1A0R4_9ZZZZ</name>
<reference evidence="1" key="1">
    <citation type="journal article" date="2014" name="Front. Microbiol.">
        <title>High frequency of phylogenetically diverse reductive dehalogenase-homologous genes in deep subseafloor sedimentary metagenomes.</title>
        <authorList>
            <person name="Kawai M."/>
            <person name="Futagami T."/>
            <person name="Toyoda A."/>
            <person name="Takaki Y."/>
            <person name="Nishi S."/>
            <person name="Hori S."/>
            <person name="Arai W."/>
            <person name="Tsubouchi T."/>
            <person name="Morono Y."/>
            <person name="Uchiyama I."/>
            <person name="Ito T."/>
            <person name="Fujiyama A."/>
            <person name="Inagaki F."/>
            <person name="Takami H."/>
        </authorList>
    </citation>
    <scope>NUCLEOTIDE SEQUENCE</scope>
    <source>
        <strain evidence="1">Expedition CK06-06</strain>
    </source>
</reference>
<comment type="caution">
    <text evidence="1">The sequence shown here is derived from an EMBL/GenBank/DDBJ whole genome shotgun (WGS) entry which is preliminary data.</text>
</comment>